<feature type="transmembrane region" description="Helical" evidence="2">
    <location>
        <begin position="52"/>
        <end position="71"/>
    </location>
</feature>
<keyword evidence="2" id="KW-1133">Transmembrane helix</keyword>
<evidence type="ECO:0000313" key="3">
    <source>
        <dbReference type="WBParaSite" id="MCU_002714-RA"/>
    </source>
</evidence>
<sequence length="81" mass="9345">QTSPHRITRVEYTSPNSKKTGTKEQALLTNQKPEQRVRRLPSDATTLATPPVIYYTSLVSFSVWLLFFLACHWSTERHRIG</sequence>
<keyword evidence="2" id="KW-0472">Membrane</keyword>
<evidence type="ECO:0000256" key="2">
    <source>
        <dbReference type="SAM" id="Phobius"/>
    </source>
</evidence>
<protein>
    <submittedName>
        <fullName evidence="3">Ovule protein</fullName>
    </submittedName>
</protein>
<feature type="compositionally biased region" description="Polar residues" evidence="1">
    <location>
        <begin position="1"/>
        <end position="19"/>
    </location>
</feature>
<name>A0A5K3ESB7_MESCO</name>
<proteinExistence type="predicted"/>
<organism evidence="3">
    <name type="scientific">Mesocestoides corti</name>
    <name type="common">Flatworm</name>
    <dbReference type="NCBI Taxonomy" id="53468"/>
    <lineage>
        <taxon>Eukaryota</taxon>
        <taxon>Metazoa</taxon>
        <taxon>Spiralia</taxon>
        <taxon>Lophotrochozoa</taxon>
        <taxon>Platyhelminthes</taxon>
        <taxon>Cestoda</taxon>
        <taxon>Eucestoda</taxon>
        <taxon>Cyclophyllidea</taxon>
        <taxon>Mesocestoididae</taxon>
        <taxon>Mesocestoides</taxon>
    </lineage>
</organism>
<dbReference type="WBParaSite" id="MCU_002714-RA">
    <property type="protein sequence ID" value="MCU_002714-RA"/>
    <property type="gene ID" value="MCU_002714"/>
</dbReference>
<reference evidence="3" key="1">
    <citation type="submission" date="2019-11" db="UniProtKB">
        <authorList>
            <consortium name="WormBaseParasite"/>
        </authorList>
    </citation>
    <scope>IDENTIFICATION</scope>
</reference>
<dbReference type="AlphaFoldDB" id="A0A5K3ESB7"/>
<keyword evidence="2" id="KW-0812">Transmembrane</keyword>
<feature type="region of interest" description="Disordered" evidence="1">
    <location>
        <begin position="1"/>
        <end position="25"/>
    </location>
</feature>
<accession>A0A5K3ESB7</accession>
<evidence type="ECO:0000256" key="1">
    <source>
        <dbReference type="SAM" id="MobiDB-lite"/>
    </source>
</evidence>